<dbReference type="InParanoid" id="A0A0V0R086"/>
<sequence>MYQGIFFIFNNQNIKKCYFSKYYFISIFYLQCLLLHNKKIIKKINMKYIQIIYFKNLHQNIFSVTKINKLLSLITNLNIYLLIISQKQNEKFIQIKQQLLYKLI</sequence>
<proteinExistence type="predicted"/>
<keyword evidence="2" id="KW-1185">Reference proteome</keyword>
<gene>
    <name evidence="1" type="ORF">PPERSA_10347</name>
</gene>
<evidence type="ECO:0000313" key="2">
    <source>
        <dbReference type="Proteomes" id="UP000054937"/>
    </source>
</evidence>
<comment type="caution">
    <text evidence="1">The sequence shown here is derived from an EMBL/GenBank/DDBJ whole genome shotgun (WGS) entry which is preliminary data.</text>
</comment>
<name>A0A0V0R086_PSEPJ</name>
<dbReference type="AlphaFoldDB" id="A0A0V0R086"/>
<accession>A0A0V0R086</accession>
<dbReference type="Proteomes" id="UP000054937">
    <property type="component" value="Unassembled WGS sequence"/>
</dbReference>
<organism evidence="1 2">
    <name type="scientific">Pseudocohnilembus persalinus</name>
    <name type="common">Ciliate</name>
    <dbReference type="NCBI Taxonomy" id="266149"/>
    <lineage>
        <taxon>Eukaryota</taxon>
        <taxon>Sar</taxon>
        <taxon>Alveolata</taxon>
        <taxon>Ciliophora</taxon>
        <taxon>Intramacronucleata</taxon>
        <taxon>Oligohymenophorea</taxon>
        <taxon>Scuticociliatia</taxon>
        <taxon>Philasterida</taxon>
        <taxon>Pseudocohnilembidae</taxon>
        <taxon>Pseudocohnilembus</taxon>
    </lineage>
</organism>
<dbReference type="EMBL" id="LDAU01000078">
    <property type="protein sequence ID" value="KRX07959.1"/>
    <property type="molecule type" value="Genomic_DNA"/>
</dbReference>
<protein>
    <submittedName>
        <fullName evidence="1">Uncharacterized protein</fullName>
    </submittedName>
</protein>
<evidence type="ECO:0000313" key="1">
    <source>
        <dbReference type="EMBL" id="KRX07959.1"/>
    </source>
</evidence>
<reference evidence="1 2" key="1">
    <citation type="journal article" date="2015" name="Sci. Rep.">
        <title>Genome of the facultative scuticociliatosis pathogen Pseudocohnilembus persalinus provides insight into its virulence through horizontal gene transfer.</title>
        <authorList>
            <person name="Xiong J."/>
            <person name="Wang G."/>
            <person name="Cheng J."/>
            <person name="Tian M."/>
            <person name="Pan X."/>
            <person name="Warren A."/>
            <person name="Jiang C."/>
            <person name="Yuan D."/>
            <person name="Miao W."/>
        </authorList>
    </citation>
    <scope>NUCLEOTIDE SEQUENCE [LARGE SCALE GENOMIC DNA]</scope>
    <source>
        <strain evidence="1">36N120E</strain>
    </source>
</reference>